<dbReference type="InterPro" id="IPR006076">
    <property type="entry name" value="FAD-dep_OxRdtase"/>
</dbReference>
<evidence type="ECO:0000256" key="3">
    <source>
        <dbReference type="ARBA" id="ARBA00022827"/>
    </source>
</evidence>
<evidence type="ECO:0000256" key="4">
    <source>
        <dbReference type="ARBA" id="ARBA00023002"/>
    </source>
</evidence>
<name>A0ABD5P5B8_9EURY</name>
<evidence type="ECO:0000313" key="8">
    <source>
        <dbReference type="Proteomes" id="UP001595821"/>
    </source>
</evidence>
<evidence type="ECO:0000259" key="6">
    <source>
        <dbReference type="Pfam" id="PF01266"/>
    </source>
</evidence>
<organism evidence="7 8">
    <name type="scientific">Natribaculum luteum</name>
    <dbReference type="NCBI Taxonomy" id="1586232"/>
    <lineage>
        <taxon>Archaea</taxon>
        <taxon>Methanobacteriati</taxon>
        <taxon>Methanobacteriota</taxon>
        <taxon>Stenosarchaea group</taxon>
        <taxon>Halobacteria</taxon>
        <taxon>Halobacteriales</taxon>
        <taxon>Natrialbaceae</taxon>
        <taxon>Natribaculum</taxon>
    </lineage>
</organism>
<dbReference type="GO" id="GO:0050131">
    <property type="term" value="F:N-methyl-L-amino-acid oxidase activity"/>
    <property type="evidence" value="ECO:0007669"/>
    <property type="project" value="UniProtKB-EC"/>
</dbReference>
<dbReference type="NCBIfam" id="NF008425">
    <property type="entry name" value="PRK11259.1"/>
    <property type="match status" value="1"/>
</dbReference>
<dbReference type="SUPFAM" id="SSF54373">
    <property type="entry name" value="FAD-linked reductases, C-terminal domain"/>
    <property type="match status" value="1"/>
</dbReference>
<evidence type="ECO:0000313" key="7">
    <source>
        <dbReference type="EMBL" id="MFC4249522.1"/>
    </source>
</evidence>
<reference evidence="7 8" key="1">
    <citation type="journal article" date="2014" name="Int. J. Syst. Evol. Microbiol.">
        <title>Complete genome sequence of Corynebacterium casei LMG S-19264T (=DSM 44701T), isolated from a smear-ripened cheese.</title>
        <authorList>
            <consortium name="US DOE Joint Genome Institute (JGI-PGF)"/>
            <person name="Walter F."/>
            <person name="Albersmeier A."/>
            <person name="Kalinowski J."/>
            <person name="Ruckert C."/>
        </authorList>
    </citation>
    <scope>NUCLEOTIDE SEQUENCE [LARGE SCALE GENOMIC DNA]</scope>
    <source>
        <strain evidence="7 8">IBRC-M 10912</strain>
    </source>
</reference>
<dbReference type="AlphaFoldDB" id="A0ABD5P5B8"/>
<dbReference type="EC" id="1.5.3.2" evidence="7"/>
<evidence type="ECO:0000256" key="2">
    <source>
        <dbReference type="ARBA" id="ARBA00022630"/>
    </source>
</evidence>
<dbReference type="SUPFAM" id="SSF51905">
    <property type="entry name" value="FAD/NAD(P)-binding domain"/>
    <property type="match status" value="1"/>
</dbReference>
<comment type="cofactor">
    <cofactor evidence="1">
        <name>FAD</name>
        <dbReference type="ChEBI" id="CHEBI:57692"/>
    </cofactor>
</comment>
<dbReference type="Proteomes" id="UP001595821">
    <property type="component" value="Unassembled WGS sequence"/>
</dbReference>
<feature type="domain" description="FAD dependent oxidoreductase" evidence="6">
    <location>
        <begin position="9"/>
        <end position="361"/>
    </location>
</feature>
<dbReference type="Gene3D" id="3.30.9.10">
    <property type="entry name" value="D-Amino Acid Oxidase, subunit A, domain 2"/>
    <property type="match status" value="1"/>
</dbReference>
<keyword evidence="3" id="KW-0274">FAD</keyword>
<dbReference type="Pfam" id="PF01266">
    <property type="entry name" value="DAO"/>
    <property type="match status" value="1"/>
</dbReference>
<dbReference type="GeneID" id="71853488"/>
<gene>
    <name evidence="7" type="primary">solA</name>
    <name evidence="7" type="ORF">ACFOZ7_21745</name>
</gene>
<protein>
    <submittedName>
        <fullName evidence="7">N-methyl-L-tryptophan oxidase</fullName>
        <ecNumber evidence="7">1.5.3.2</ecNumber>
    </submittedName>
</protein>
<dbReference type="Gene3D" id="3.50.50.60">
    <property type="entry name" value="FAD/NAD(P)-binding domain"/>
    <property type="match status" value="1"/>
</dbReference>
<dbReference type="RefSeq" id="WP_246973502.1">
    <property type="nucleotide sequence ID" value="NZ_CP095397.1"/>
</dbReference>
<evidence type="ECO:0000256" key="5">
    <source>
        <dbReference type="SAM" id="MobiDB-lite"/>
    </source>
</evidence>
<accession>A0ABD5P5B8</accession>
<dbReference type="PANTHER" id="PTHR10961">
    <property type="entry name" value="PEROXISOMAL SARCOSINE OXIDASE"/>
    <property type="match status" value="1"/>
</dbReference>
<comment type="caution">
    <text evidence="7">The sequence shown here is derived from an EMBL/GenBank/DDBJ whole genome shotgun (WGS) entry which is preliminary data.</text>
</comment>
<dbReference type="PANTHER" id="PTHR10961:SF7">
    <property type="entry name" value="FAD DEPENDENT OXIDOREDUCTASE DOMAIN-CONTAINING PROTEIN"/>
    <property type="match status" value="1"/>
</dbReference>
<proteinExistence type="predicted"/>
<dbReference type="InterPro" id="IPR036188">
    <property type="entry name" value="FAD/NAD-bd_sf"/>
</dbReference>
<feature type="compositionally biased region" description="Basic and acidic residues" evidence="5">
    <location>
        <begin position="170"/>
        <end position="180"/>
    </location>
</feature>
<evidence type="ECO:0000256" key="1">
    <source>
        <dbReference type="ARBA" id="ARBA00001974"/>
    </source>
</evidence>
<dbReference type="InterPro" id="IPR045170">
    <property type="entry name" value="MTOX"/>
</dbReference>
<feature type="region of interest" description="Disordered" evidence="5">
    <location>
        <begin position="168"/>
        <end position="190"/>
    </location>
</feature>
<keyword evidence="2" id="KW-0285">Flavoprotein</keyword>
<dbReference type="EMBL" id="JBHSDJ010000133">
    <property type="protein sequence ID" value="MFC4249522.1"/>
    <property type="molecule type" value="Genomic_DNA"/>
</dbReference>
<keyword evidence="4 7" id="KW-0560">Oxidoreductase</keyword>
<sequence>MTETGDRYDVVVIGVGGMGSATTYHLARRGLDVLGLERYDIPHTMGSSHGITRIIRRAYYEHPSYIPLVERAYDLWDDLAAETGRDVIHRTGSIDAGPEGNVVFEGSRRSCEQHDIPHEVLTSEEVTERFPGYQLPEEHMAVYQPDGGFVVPEQAIVGHVEAAQAAGADVHGREQVHDWTETPDGGVRVETDRGTYEADRLVLAAGAWNYKLADALEGLAVPERQVLGWFQPETPSTFEPENFPVWNLRVPEGRFYGLPIYDVPGMKLGKYHHRDEQVDPDDYETDPQPEDEQLLREVTENYFPEAAGPTMRLATCMFTNSPDEHFILDTLPDHPQVAVGAGFSGHGFKFASVIGEILADLAADGDTDHPIEMFRLERFDDGPE</sequence>